<dbReference type="Proteomes" id="UP000314011">
    <property type="component" value="Unassembled WGS sequence"/>
</dbReference>
<dbReference type="EMBL" id="VFFF01000002">
    <property type="protein sequence ID" value="TNY31428.1"/>
    <property type="molecule type" value="Genomic_DNA"/>
</dbReference>
<dbReference type="CDD" id="cd14789">
    <property type="entry name" value="Tiki"/>
    <property type="match status" value="1"/>
</dbReference>
<dbReference type="InterPro" id="IPR047111">
    <property type="entry name" value="YbaP-like"/>
</dbReference>
<name>A0A5C5G9K0_9RHOB</name>
<gene>
    <name evidence="2" type="ORF">FHY64_15545</name>
</gene>
<sequence length="329" mass="35484">MRQTFAALALAGLTAGAADAQCGGTSLFDTLTAEEAAYLTDAAAKTPHANGLYWSAQDGDTTAIIVGTIHVADPRLDPMIAAIGPLVSEVDELYLEATPVEENEMEQALIADPGQLLITEGPTLPEMLDEETWQTLAAAASARQVPPFMASQMKPWYLSMALGTPSCMIELLASGERGLDHMLMAEAEAAGTPMRALEPWNTLIRLFDESPIDVQLDLLRFSTVPDDLAEQSMVAMMDGYFEGRTAEIWELSAIVSKRLNQGDDAEAKAIFDLYETELLETRNRNWVDVLEKAGPGNIMVAVGAGHLPGDTGLLRLLEQAGWTVEPYEG</sequence>
<reference evidence="2 3" key="1">
    <citation type="submission" date="2019-06" db="EMBL/GenBank/DDBJ databases">
        <title>Genome of new Rhodobacteraceae sp. SM1903.</title>
        <authorList>
            <person name="Ren X."/>
        </authorList>
    </citation>
    <scope>NUCLEOTIDE SEQUENCE [LARGE SCALE GENOMIC DNA]</scope>
    <source>
        <strain evidence="2 3">SM1903</strain>
    </source>
</reference>
<comment type="caution">
    <text evidence="2">The sequence shown here is derived from an EMBL/GenBank/DDBJ whole genome shotgun (WGS) entry which is preliminary data.</text>
</comment>
<organism evidence="2 3">
    <name type="scientific">Pelagovum pacificum</name>
    <dbReference type="NCBI Taxonomy" id="2588711"/>
    <lineage>
        <taxon>Bacteria</taxon>
        <taxon>Pseudomonadati</taxon>
        <taxon>Pseudomonadota</taxon>
        <taxon>Alphaproteobacteria</taxon>
        <taxon>Rhodobacterales</taxon>
        <taxon>Paracoccaceae</taxon>
        <taxon>Pelagovum</taxon>
    </lineage>
</organism>
<feature type="signal peptide" evidence="1">
    <location>
        <begin position="1"/>
        <end position="20"/>
    </location>
</feature>
<accession>A0A5C5G9K0</accession>
<dbReference type="OrthoDB" id="9806326at2"/>
<dbReference type="PANTHER" id="PTHR40590:SF1">
    <property type="entry name" value="CYTOPLASMIC PROTEIN"/>
    <property type="match status" value="1"/>
</dbReference>
<proteinExistence type="predicted"/>
<evidence type="ECO:0000256" key="1">
    <source>
        <dbReference type="SAM" id="SignalP"/>
    </source>
</evidence>
<dbReference type="AlphaFoldDB" id="A0A5C5G9K0"/>
<dbReference type="RefSeq" id="WP_140196399.1">
    <property type="nucleotide sequence ID" value="NZ_CP065915.1"/>
</dbReference>
<evidence type="ECO:0000313" key="2">
    <source>
        <dbReference type="EMBL" id="TNY31428.1"/>
    </source>
</evidence>
<evidence type="ECO:0000313" key="3">
    <source>
        <dbReference type="Proteomes" id="UP000314011"/>
    </source>
</evidence>
<protein>
    <submittedName>
        <fullName evidence="2">TraB/GumN family protein</fullName>
    </submittedName>
</protein>
<keyword evidence="3" id="KW-1185">Reference proteome</keyword>
<keyword evidence="1" id="KW-0732">Signal</keyword>
<feature type="chain" id="PRO_5022788538" evidence="1">
    <location>
        <begin position="21"/>
        <end position="329"/>
    </location>
</feature>
<dbReference type="InterPro" id="IPR002816">
    <property type="entry name" value="TraB/PrgY/GumN_fam"/>
</dbReference>
<dbReference type="Pfam" id="PF01963">
    <property type="entry name" value="TraB_PrgY_gumN"/>
    <property type="match status" value="1"/>
</dbReference>
<dbReference type="PANTHER" id="PTHR40590">
    <property type="entry name" value="CYTOPLASMIC PROTEIN-RELATED"/>
    <property type="match status" value="1"/>
</dbReference>